<dbReference type="InterPro" id="IPR052007">
    <property type="entry name" value="Bud4"/>
</dbReference>
<evidence type="ECO:0000256" key="2">
    <source>
        <dbReference type="ARBA" id="ARBA00023306"/>
    </source>
</evidence>
<dbReference type="GO" id="GO:0005525">
    <property type="term" value="F:GTP binding"/>
    <property type="evidence" value="ECO:0000318"/>
    <property type="project" value="GO_Central"/>
</dbReference>
<dbReference type="AlphaFoldDB" id="B6JXH9"/>
<dbReference type="EMBL" id="KE651166">
    <property type="protein sequence ID" value="EEB05123.2"/>
    <property type="molecule type" value="Genomic_DNA"/>
</dbReference>
<dbReference type="SUPFAM" id="SSF50729">
    <property type="entry name" value="PH domain-like"/>
    <property type="match status" value="1"/>
</dbReference>
<protein>
    <submittedName>
        <fullName evidence="5">Medial ring protein Mid2</fullName>
    </submittedName>
</protein>
<dbReference type="JaponicusDB" id="SJAG_00118">
    <property type="gene designation" value="mid2"/>
</dbReference>
<dbReference type="OrthoDB" id="2123378at2759"/>
<dbReference type="PANTHER" id="PTHR36100:SF1">
    <property type="entry name" value="BUD SITE SELECTION PROTEIN 4"/>
    <property type="match status" value="1"/>
</dbReference>
<reference evidence="5 7" key="1">
    <citation type="journal article" date="2011" name="Science">
        <title>Comparative functional genomics of the fission yeasts.</title>
        <authorList>
            <person name="Rhind N."/>
            <person name="Chen Z."/>
            <person name="Yassour M."/>
            <person name="Thompson D.A."/>
            <person name="Haas B.J."/>
            <person name="Habib N."/>
            <person name="Wapinski I."/>
            <person name="Roy S."/>
            <person name="Lin M.F."/>
            <person name="Heiman D.I."/>
            <person name="Young S.K."/>
            <person name="Furuya K."/>
            <person name="Guo Y."/>
            <person name="Pidoux A."/>
            <person name="Chen H.M."/>
            <person name="Robbertse B."/>
            <person name="Goldberg J.M."/>
            <person name="Aoki K."/>
            <person name="Bayne E.H."/>
            <person name="Berlin A.M."/>
            <person name="Desjardins C.A."/>
            <person name="Dobbs E."/>
            <person name="Dukaj L."/>
            <person name="Fan L."/>
            <person name="FitzGerald M.G."/>
            <person name="French C."/>
            <person name="Gujja S."/>
            <person name="Hansen K."/>
            <person name="Keifenheim D."/>
            <person name="Levin J.Z."/>
            <person name="Mosher R.A."/>
            <person name="Mueller C.A."/>
            <person name="Pfiffner J."/>
            <person name="Priest M."/>
            <person name="Russ C."/>
            <person name="Smialowska A."/>
            <person name="Swoboda P."/>
            <person name="Sykes S.M."/>
            <person name="Vaughn M."/>
            <person name="Vengrova S."/>
            <person name="Yoder R."/>
            <person name="Zeng Q."/>
            <person name="Allshire R."/>
            <person name="Baulcombe D."/>
            <person name="Birren B.W."/>
            <person name="Brown W."/>
            <person name="Ekwall K."/>
            <person name="Kellis M."/>
            <person name="Leatherwood J."/>
            <person name="Levin H."/>
            <person name="Margalit H."/>
            <person name="Martienssen R."/>
            <person name="Nieduszynski C.A."/>
            <person name="Spatafora J.W."/>
            <person name="Friedman N."/>
            <person name="Dalgaard J.Z."/>
            <person name="Baumann P."/>
            <person name="Niki H."/>
            <person name="Regev A."/>
            <person name="Nusbaum C."/>
        </authorList>
    </citation>
    <scope>NUCLEOTIDE SEQUENCE [LARGE SCALE GENOMIC DNA]</scope>
    <source>
        <strain evidence="7">yFS275 / FY16936</strain>
    </source>
</reference>
<dbReference type="OMA" id="DDNHYSD"/>
<dbReference type="eggNOG" id="ENOG502REBM">
    <property type="taxonomic scope" value="Eukaryota"/>
</dbReference>
<evidence type="ECO:0000256" key="3">
    <source>
        <dbReference type="SAM" id="MobiDB-lite"/>
    </source>
</evidence>
<feature type="compositionally biased region" description="Low complexity" evidence="3">
    <location>
        <begin position="105"/>
        <end position="117"/>
    </location>
</feature>
<dbReference type="GO" id="GO:0051301">
    <property type="term" value="P:cell division"/>
    <property type="evidence" value="ECO:0007669"/>
    <property type="project" value="UniProtKB-KW"/>
</dbReference>
<dbReference type="InterPro" id="IPR001849">
    <property type="entry name" value="PH_domain"/>
</dbReference>
<dbReference type="PROSITE" id="PS50003">
    <property type="entry name" value="PH_DOMAIN"/>
    <property type="match status" value="1"/>
</dbReference>
<dbReference type="GO" id="GO:0031106">
    <property type="term" value="P:septin ring organization"/>
    <property type="evidence" value="ECO:0007669"/>
    <property type="project" value="EnsemblFungi"/>
</dbReference>
<dbReference type="InterPro" id="IPR011993">
    <property type="entry name" value="PH-like_dom_sf"/>
</dbReference>
<dbReference type="Gene3D" id="2.30.29.30">
    <property type="entry name" value="Pleckstrin-homology domain (PH domain)/Phosphotyrosine-binding domain (PTB)"/>
    <property type="match status" value="1"/>
</dbReference>
<accession>B6JXH9</accession>
<feature type="region of interest" description="Disordered" evidence="3">
    <location>
        <begin position="323"/>
        <end position="347"/>
    </location>
</feature>
<evidence type="ECO:0000256" key="1">
    <source>
        <dbReference type="ARBA" id="ARBA00022618"/>
    </source>
</evidence>
<dbReference type="Proteomes" id="UP000001744">
    <property type="component" value="Unassembled WGS sequence"/>
</dbReference>
<keyword evidence="1" id="KW-0132">Cell division</keyword>
<dbReference type="Pfam" id="PF00169">
    <property type="entry name" value="PH"/>
    <property type="match status" value="1"/>
</dbReference>
<dbReference type="SMART" id="SM00233">
    <property type="entry name" value="PH"/>
    <property type="match status" value="1"/>
</dbReference>
<dbReference type="GeneID" id="7049684"/>
<feature type="region of interest" description="Disordered" evidence="3">
    <location>
        <begin position="197"/>
        <end position="234"/>
    </location>
</feature>
<dbReference type="GO" id="GO:0036391">
    <property type="term" value="C:medial cortex septin ring"/>
    <property type="evidence" value="ECO:0007669"/>
    <property type="project" value="EnsemblFungi"/>
</dbReference>
<sequence>MAAISFNQISSGPAHPCLAEIHEALRVPSPIPSSDWDCSDYDPSLVSNSRHATLNTRRFSPLSSSGLLDTPSIHSTGSSSCFPFDCASLHANETSSNDHSLVTPSESIAEQSSQASIHETTPIVQSPVERDDNTSMNEVSLNAVSTENRSEADVLRVYNAESADGQASHESVTDTASISAENKIAHSSSIQDRIGTYVDDADDDSSYSDSTVDGAALPTQHPNSSIEEDPLSMNMKTTSPVDVSGELHSDADTVSNVSPMTSDIDSRLSFVQHNNGSGSVLETASIIHEHSTLEIGESSFEFSDSANSEGLVDDDDENNTIRSFGMSDDSFSSDEVKTPPRYSMENDVARPEVYSENYANEPGLNAVPTSVEPNPYDANTPHLLLPKVTHLPDPRFTDVLSALNSFNRGYLMRQCSKVVHATSGGIERSHVVESALPSQNNESVTPKTLRPTTSRTAASTSGRLLVKLIELKNLTLPLAAGHDTMFMCYQNGEEETRKWKVLRSHTAIQREYSFDQVSGSVLTWTLRAKYERPAPKPRPRSTLGKVFSSSRRKTVILDPVSQALNGHVSPEGVFGTVTLNLDTIRNTALGRCQVLRLPIMNKWTVNTTNPDAKPTSHKVGEMEVHVFYIPALPVPPKDLPTTISAALQDLRMAEWDRTLLCDGYLSQQGGDCPYWRRRYFQLIGSKLVAFHQFSKARRATIDLSVATHIVDDNHYSDEDELEGYLFLETGFRIIFSDGEHVDFYAETVDEKEQWMATLRKHLGQCSKVSKSWTKAFLTTVAQS</sequence>
<feature type="region of interest" description="Disordered" evidence="3">
    <location>
        <begin position="434"/>
        <end position="456"/>
    </location>
</feature>
<feature type="region of interest" description="Disordered" evidence="3">
    <location>
        <begin position="94"/>
        <end position="134"/>
    </location>
</feature>
<keyword evidence="7" id="KW-1185">Reference proteome</keyword>
<evidence type="ECO:0000259" key="4">
    <source>
        <dbReference type="PROSITE" id="PS50003"/>
    </source>
</evidence>
<keyword evidence="2" id="KW-0131">Cell cycle</keyword>
<feature type="compositionally biased region" description="Polar residues" evidence="3">
    <location>
        <begin position="436"/>
        <end position="446"/>
    </location>
</feature>
<dbReference type="GO" id="GO:0032176">
    <property type="term" value="C:split septin rings"/>
    <property type="evidence" value="ECO:0007669"/>
    <property type="project" value="EnsemblFungi"/>
</dbReference>
<dbReference type="PANTHER" id="PTHR36100">
    <property type="entry name" value="BUD SITE SELECTION PROTEIN 4"/>
    <property type="match status" value="1"/>
</dbReference>
<organism evidence="5 7">
    <name type="scientific">Schizosaccharomyces japonicus (strain yFS275 / FY16936)</name>
    <name type="common">Fission yeast</name>
    <dbReference type="NCBI Taxonomy" id="402676"/>
    <lineage>
        <taxon>Eukaryota</taxon>
        <taxon>Fungi</taxon>
        <taxon>Dikarya</taxon>
        <taxon>Ascomycota</taxon>
        <taxon>Taphrinomycotina</taxon>
        <taxon>Schizosaccharomycetes</taxon>
        <taxon>Schizosaccharomycetales</taxon>
        <taxon>Schizosaccharomycetaceae</taxon>
        <taxon>Schizosaccharomyces</taxon>
    </lineage>
</organism>
<evidence type="ECO:0000313" key="5">
    <source>
        <dbReference type="EMBL" id="EEB05123.2"/>
    </source>
</evidence>
<gene>
    <name evidence="6" type="primary">mid2</name>
    <name evidence="5" type="ORF">SJAG_00118</name>
</gene>
<evidence type="ECO:0000313" key="7">
    <source>
        <dbReference type="Proteomes" id="UP000001744"/>
    </source>
</evidence>
<feature type="compositionally biased region" description="Polar residues" evidence="3">
    <location>
        <begin position="94"/>
        <end position="104"/>
    </location>
</feature>
<dbReference type="HOGENOM" id="CLU_393377_0_0_1"/>
<proteinExistence type="predicted"/>
<dbReference type="VEuPathDB" id="FungiDB:SJAG_00118"/>
<name>B6JXH9_SCHJY</name>
<dbReference type="RefSeq" id="XP_002171416.2">
    <property type="nucleotide sequence ID" value="XM_002171380.2"/>
</dbReference>
<dbReference type="STRING" id="402676.B6JXH9"/>
<feature type="domain" description="PH" evidence="4">
    <location>
        <begin position="658"/>
        <end position="763"/>
    </location>
</feature>
<evidence type="ECO:0000313" key="6">
    <source>
        <dbReference type="JaponicusDB" id="SJAG_00118"/>
    </source>
</evidence>